<dbReference type="AlphaFoldDB" id="M2Z317"/>
<gene>
    <name evidence="1" type="ORF">MYCFIDRAFT_195344</name>
</gene>
<dbReference type="SUPFAM" id="SSF57850">
    <property type="entry name" value="RING/U-box"/>
    <property type="match status" value="1"/>
</dbReference>
<sequence>MHFLPLTSEAGDAISPQAEDIPSRAVILHDRHIICEGCAREWLASANTCPECRKVLFELKEEESTNEPTVYVDSVNLRDSSNAPDLQGLLQEFGPGFLDQNAHALAYFTRPLIRQLRERTTAYEALNLFLDFEYPGYDALFRPGTVVNEEAQRQACVINQHAVVDFWAWWAKRFFVTLANAEFDLRHHPLAVSLLFQMLHAMKILPDNFPITRALLSRFLAQRLMTFAKDRVGSIQAQEFDGYVVDMVEAALSATAGRMHVPASEPHEERKTIYETLYK</sequence>
<dbReference type="EMBL" id="KB446557">
    <property type="protein sequence ID" value="EME84230.1"/>
    <property type="molecule type" value="Genomic_DNA"/>
</dbReference>
<dbReference type="Proteomes" id="UP000016932">
    <property type="component" value="Unassembled WGS sequence"/>
</dbReference>
<dbReference type="Gene3D" id="3.30.40.10">
    <property type="entry name" value="Zinc/RING finger domain, C3HC4 (zinc finger)"/>
    <property type="match status" value="1"/>
</dbReference>
<evidence type="ECO:0008006" key="3">
    <source>
        <dbReference type="Google" id="ProtNLM"/>
    </source>
</evidence>
<reference evidence="1 2" key="1">
    <citation type="journal article" date="2012" name="PLoS Pathog.">
        <title>Diverse lifestyles and strategies of plant pathogenesis encoded in the genomes of eighteen Dothideomycetes fungi.</title>
        <authorList>
            <person name="Ohm R.A."/>
            <person name="Feau N."/>
            <person name="Henrissat B."/>
            <person name="Schoch C.L."/>
            <person name="Horwitz B.A."/>
            <person name="Barry K.W."/>
            <person name="Condon B.J."/>
            <person name="Copeland A.C."/>
            <person name="Dhillon B."/>
            <person name="Glaser F."/>
            <person name="Hesse C.N."/>
            <person name="Kosti I."/>
            <person name="LaButti K."/>
            <person name="Lindquist E.A."/>
            <person name="Lucas S."/>
            <person name="Salamov A.A."/>
            <person name="Bradshaw R.E."/>
            <person name="Ciuffetti L."/>
            <person name="Hamelin R.C."/>
            <person name="Kema G.H.J."/>
            <person name="Lawrence C."/>
            <person name="Scott J.A."/>
            <person name="Spatafora J.W."/>
            <person name="Turgeon B.G."/>
            <person name="de Wit P.J.G.M."/>
            <person name="Zhong S."/>
            <person name="Goodwin S.B."/>
            <person name="Grigoriev I.V."/>
        </authorList>
    </citation>
    <scope>NUCLEOTIDE SEQUENCE [LARGE SCALE GENOMIC DNA]</scope>
    <source>
        <strain evidence="1 2">CIRAD86</strain>
    </source>
</reference>
<dbReference type="GeneID" id="19335474"/>
<accession>M2Z317</accession>
<dbReference type="RefSeq" id="XP_007924854.1">
    <property type="nucleotide sequence ID" value="XM_007926663.1"/>
</dbReference>
<dbReference type="InterPro" id="IPR013083">
    <property type="entry name" value="Znf_RING/FYVE/PHD"/>
</dbReference>
<dbReference type="OrthoDB" id="2849579at2759"/>
<dbReference type="HOGENOM" id="CLU_997931_0_0_1"/>
<evidence type="ECO:0000313" key="2">
    <source>
        <dbReference type="Proteomes" id="UP000016932"/>
    </source>
</evidence>
<keyword evidence="2" id="KW-1185">Reference proteome</keyword>
<proteinExistence type="predicted"/>
<organism evidence="1 2">
    <name type="scientific">Pseudocercospora fijiensis (strain CIRAD86)</name>
    <name type="common">Black leaf streak disease fungus</name>
    <name type="synonym">Mycosphaerella fijiensis</name>
    <dbReference type="NCBI Taxonomy" id="383855"/>
    <lineage>
        <taxon>Eukaryota</taxon>
        <taxon>Fungi</taxon>
        <taxon>Dikarya</taxon>
        <taxon>Ascomycota</taxon>
        <taxon>Pezizomycotina</taxon>
        <taxon>Dothideomycetes</taxon>
        <taxon>Dothideomycetidae</taxon>
        <taxon>Mycosphaerellales</taxon>
        <taxon>Mycosphaerellaceae</taxon>
        <taxon>Pseudocercospora</taxon>
    </lineage>
</organism>
<name>M2Z317_PSEFD</name>
<dbReference type="VEuPathDB" id="FungiDB:MYCFIDRAFT_195344"/>
<protein>
    <recommendedName>
        <fullName evidence="3">RING-type domain-containing protein</fullName>
    </recommendedName>
</protein>
<dbReference type="KEGG" id="pfj:MYCFIDRAFT_195344"/>
<evidence type="ECO:0000313" key="1">
    <source>
        <dbReference type="EMBL" id="EME84230.1"/>
    </source>
</evidence>